<evidence type="ECO:0000313" key="3">
    <source>
        <dbReference type="EMBL" id="PKY73150.1"/>
    </source>
</evidence>
<evidence type="ECO:0000256" key="1">
    <source>
        <dbReference type="SAM" id="Phobius"/>
    </source>
</evidence>
<dbReference type="Gene3D" id="1.20.144.10">
    <property type="entry name" value="Phosphatidic acid phosphatase type 2/haloperoxidase"/>
    <property type="match status" value="1"/>
</dbReference>
<feature type="transmembrane region" description="Helical" evidence="1">
    <location>
        <begin position="244"/>
        <end position="264"/>
    </location>
</feature>
<sequence length="273" mass="28342">MLLCALLVAAMWWFFVGTRLGQLVDGIAMETAKQKVHHLGGYDKTVLGTVSVPSIAIVMTLAAAVALFRRRYHLGMRAVAVVAGSVLSVQGLKHYLLYRPSLGITNLLGNSFPSGHTAAAAAASVALVMVVPHRWRSPLAWAGALFTAVMGLSTLVNGWHHGSDVLAAILVVGAWALALSPLETGRRTSGAGVQWGSLLAWSLFGVGAAIFGVATLAVVLSQAYRGGVGTALLINHFAEGGSLVAGGLAVGMAVFVCGISFLVMEEVDRLASK</sequence>
<feature type="transmembrane region" description="Helical" evidence="1">
    <location>
        <begin position="165"/>
        <end position="182"/>
    </location>
</feature>
<organism evidence="3 4">
    <name type="scientific">Winkia neuii</name>
    <dbReference type="NCBI Taxonomy" id="33007"/>
    <lineage>
        <taxon>Bacteria</taxon>
        <taxon>Bacillati</taxon>
        <taxon>Actinomycetota</taxon>
        <taxon>Actinomycetes</taxon>
        <taxon>Actinomycetales</taxon>
        <taxon>Actinomycetaceae</taxon>
        <taxon>Winkia</taxon>
    </lineage>
</organism>
<dbReference type="AlphaFoldDB" id="A0A2I1IPW8"/>
<feature type="transmembrane region" description="Helical" evidence="1">
    <location>
        <begin position="74"/>
        <end position="92"/>
    </location>
</feature>
<feature type="domain" description="Phosphatidic acid phosphatase type 2/haloperoxidase" evidence="2">
    <location>
        <begin position="73"/>
        <end position="180"/>
    </location>
</feature>
<dbReference type="InterPro" id="IPR036938">
    <property type="entry name" value="PAP2/HPO_sf"/>
</dbReference>
<dbReference type="STRING" id="33007.HMPREF3198_00773"/>
<dbReference type="InterPro" id="IPR000326">
    <property type="entry name" value="PAP2/HPO"/>
</dbReference>
<feature type="transmembrane region" description="Helical" evidence="1">
    <location>
        <begin position="139"/>
        <end position="159"/>
    </location>
</feature>
<proteinExistence type="predicted"/>
<dbReference type="EMBL" id="PKKO01000001">
    <property type="protein sequence ID" value="PKY73150.1"/>
    <property type="molecule type" value="Genomic_DNA"/>
</dbReference>
<feature type="transmembrane region" description="Helical" evidence="1">
    <location>
        <begin position="112"/>
        <end position="132"/>
    </location>
</feature>
<feature type="transmembrane region" description="Helical" evidence="1">
    <location>
        <begin position="45"/>
        <end position="67"/>
    </location>
</feature>
<evidence type="ECO:0000259" key="2">
    <source>
        <dbReference type="SMART" id="SM00014"/>
    </source>
</evidence>
<keyword evidence="4" id="KW-1185">Reference proteome</keyword>
<dbReference type="Pfam" id="PF01569">
    <property type="entry name" value="PAP2"/>
    <property type="match status" value="1"/>
</dbReference>
<feature type="transmembrane region" description="Helical" evidence="1">
    <location>
        <begin position="203"/>
        <end position="224"/>
    </location>
</feature>
<keyword evidence="1" id="KW-1133">Transmembrane helix</keyword>
<keyword evidence="1" id="KW-0472">Membrane</keyword>
<comment type="caution">
    <text evidence="3">The sequence shown here is derived from an EMBL/GenBank/DDBJ whole genome shotgun (WGS) entry which is preliminary data.</text>
</comment>
<dbReference type="SMART" id="SM00014">
    <property type="entry name" value="acidPPc"/>
    <property type="match status" value="1"/>
</dbReference>
<accession>A0A2I1IPW8</accession>
<dbReference type="SUPFAM" id="SSF48317">
    <property type="entry name" value="Acid phosphatase/Vanadium-dependent haloperoxidase"/>
    <property type="match status" value="1"/>
</dbReference>
<keyword evidence="1" id="KW-0812">Transmembrane</keyword>
<reference evidence="3 4" key="1">
    <citation type="submission" date="2017-12" db="EMBL/GenBank/DDBJ databases">
        <title>Phylogenetic diversity of female urinary microbiome.</title>
        <authorList>
            <person name="Thomas-White K."/>
            <person name="Wolfe A.J."/>
        </authorList>
    </citation>
    <scope>NUCLEOTIDE SEQUENCE [LARGE SCALE GENOMIC DNA]</scope>
    <source>
        <strain evidence="3 4">UMB0402</strain>
    </source>
</reference>
<protein>
    <submittedName>
        <fullName evidence="3">Phosphatase PAP2 family protein</fullName>
    </submittedName>
</protein>
<name>A0A2I1IPW8_9ACTO</name>
<evidence type="ECO:0000313" key="4">
    <source>
        <dbReference type="Proteomes" id="UP000235122"/>
    </source>
</evidence>
<gene>
    <name evidence="3" type="ORF">CYJ19_00735</name>
</gene>
<dbReference type="Proteomes" id="UP000235122">
    <property type="component" value="Unassembled WGS sequence"/>
</dbReference>